<organism evidence="17 18">
    <name type="scientific">Candolleomyces aberdarensis</name>
    <dbReference type="NCBI Taxonomy" id="2316362"/>
    <lineage>
        <taxon>Eukaryota</taxon>
        <taxon>Fungi</taxon>
        <taxon>Dikarya</taxon>
        <taxon>Basidiomycota</taxon>
        <taxon>Agaricomycotina</taxon>
        <taxon>Agaricomycetes</taxon>
        <taxon>Agaricomycetidae</taxon>
        <taxon>Agaricales</taxon>
        <taxon>Agaricineae</taxon>
        <taxon>Psathyrellaceae</taxon>
        <taxon>Candolleomyces</taxon>
    </lineage>
</organism>
<evidence type="ECO:0000256" key="6">
    <source>
        <dbReference type="ARBA" id="ARBA00023002"/>
    </source>
</evidence>
<evidence type="ECO:0000256" key="10">
    <source>
        <dbReference type="ARBA" id="ARBA00023277"/>
    </source>
</evidence>
<dbReference type="SMART" id="SM00236">
    <property type="entry name" value="fCBD"/>
    <property type="match status" value="2"/>
</dbReference>
<dbReference type="STRING" id="2316362.A0A4Q2DSL7"/>
<evidence type="ECO:0000256" key="4">
    <source>
        <dbReference type="ARBA" id="ARBA00022729"/>
    </source>
</evidence>
<dbReference type="GO" id="GO:0046872">
    <property type="term" value="F:metal ion binding"/>
    <property type="evidence" value="ECO:0007669"/>
    <property type="project" value="UniProtKB-KW"/>
</dbReference>
<feature type="chain" id="PRO_5020584680" description="AA9 family lytic polysaccharide monooxygenase" evidence="15">
    <location>
        <begin position="19"/>
        <end position="393"/>
    </location>
</feature>
<evidence type="ECO:0000256" key="8">
    <source>
        <dbReference type="ARBA" id="ARBA00023033"/>
    </source>
</evidence>
<keyword evidence="8" id="KW-0503">Monooxygenase</keyword>
<dbReference type="Pfam" id="PF03443">
    <property type="entry name" value="AA9"/>
    <property type="match status" value="1"/>
</dbReference>
<dbReference type="InterPro" id="IPR000254">
    <property type="entry name" value="CBD"/>
</dbReference>
<keyword evidence="6" id="KW-0560">Oxidoreductase</keyword>
<comment type="caution">
    <text evidence="17">The sequence shown here is derived from an EMBL/GenBank/DDBJ whole genome shotgun (WGS) entry which is preliminary data.</text>
</comment>
<dbReference type="GO" id="GO:0005576">
    <property type="term" value="C:extracellular region"/>
    <property type="evidence" value="ECO:0007669"/>
    <property type="project" value="UniProtKB-SubCell"/>
</dbReference>
<dbReference type="EC" id="1.14.99.56" evidence="13"/>
<dbReference type="InterPro" id="IPR049892">
    <property type="entry name" value="AA9"/>
</dbReference>
<keyword evidence="7" id="KW-0186">Copper</keyword>
<comment type="subcellular location">
    <subcellularLocation>
        <location evidence="1 13">Secreted</location>
    </subcellularLocation>
</comment>
<proteinExistence type="inferred from homology"/>
<dbReference type="OrthoDB" id="2525337at2759"/>
<comment type="catalytic activity">
    <reaction evidence="13">
        <text>[(1-&gt;4)-beta-D-glucosyl]n+m + reduced acceptor + O2 = 4-dehydro-beta-D-glucosyl-[(1-&gt;4)-beta-D-glucosyl]n-1 + [(1-&gt;4)-beta-D-glucosyl]m + acceptor + H2O.</text>
        <dbReference type="EC" id="1.14.99.56"/>
    </reaction>
</comment>
<evidence type="ECO:0000256" key="2">
    <source>
        <dbReference type="ARBA" id="ARBA00022525"/>
    </source>
</evidence>
<reference evidence="17 18" key="1">
    <citation type="submission" date="2019-01" db="EMBL/GenBank/DDBJ databases">
        <title>Draft genome sequence of Psathyrella aberdarensis IHI B618.</title>
        <authorList>
            <person name="Buettner E."/>
            <person name="Kellner H."/>
        </authorList>
    </citation>
    <scope>NUCLEOTIDE SEQUENCE [LARGE SCALE GENOMIC DNA]</scope>
    <source>
        <strain evidence="17 18">IHI B618</strain>
    </source>
</reference>
<keyword evidence="2 13" id="KW-0964">Secreted</keyword>
<evidence type="ECO:0000256" key="1">
    <source>
        <dbReference type="ARBA" id="ARBA00004613"/>
    </source>
</evidence>
<dbReference type="GO" id="GO:0030248">
    <property type="term" value="F:cellulose binding"/>
    <property type="evidence" value="ECO:0007669"/>
    <property type="project" value="UniProtKB-UniRule"/>
</dbReference>
<dbReference type="AlphaFoldDB" id="A0A4Q2DSL7"/>
<dbReference type="PANTHER" id="PTHR33353:SF17">
    <property type="entry name" value="ENDO-BETA-1,4-GLUCANASE D"/>
    <property type="match status" value="1"/>
</dbReference>
<dbReference type="Pfam" id="PF00734">
    <property type="entry name" value="CBM_1"/>
    <property type="match status" value="2"/>
</dbReference>
<keyword evidence="4 15" id="KW-0732">Signal</keyword>
<evidence type="ECO:0000256" key="7">
    <source>
        <dbReference type="ARBA" id="ARBA00023008"/>
    </source>
</evidence>
<dbReference type="GO" id="GO:0030245">
    <property type="term" value="P:cellulose catabolic process"/>
    <property type="evidence" value="ECO:0007669"/>
    <property type="project" value="UniProtKB-UniRule"/>
</dbReference>
<evidence type="ECO:0000256" key="9">
    <source>
        <dbReference type="ARBA" id="ARBA00023157"/>
    </source>
</evidence>
<dbReference type="PROSITE" id="PS00562">
    <property type="entry name" value="CBM1_1"/>
    <property type="match status" value="2"/>
</dbReference>
<keyword evidence="9 13" id="KW-1015">Disulfide bond</keyword>
<dbReference type="InterPro" id="IPR005103">
    <property type="entry name" value="AA9_LPMO"/>
</dbReference>
<dbReference type="SUPFAM" id="SSF57180">
    <property type="entry name" value="Cellulose-binding domain"/>
    <property type="match status" value="2"/>
</dbReference>
<dbReference type="EMBL" id="SDEE01000046">
    <property type="protein sequence ID" value="RXW23287.1"/>
    <property type="molecule type" value="Genomic_DNA"/>
</dbReference>
<dbReference type="PROSITE" id="PS51164">
    <property type="entry name" value="CBM1_2"/>
    <property type="match status" value="2"/>
</dbReference>
<comment type="similarity">
    <text evidence="12">Belongs to the polysaccharide monooxygenase AA9 family.</text>
</comment>
<dbReference type="CDD" id="cd21175">
    <property type="entry name" value="LPMO_AA9"/>
    <property type="match status" value="1"/>
</dbReference>
<dbReference type="Proteomes" id="UP000290288">
    <property type="component" value="Unassembled WGS sequence"/>
</dbReference>
<evidence type="ECO:0000256" key="14">
    <source>
        <dbReference type="SAM" id="MobiDB-lite"/>
    </source>
</evidence>
<keyword evidence="18" id="KW-1185">Reference proteome</keyword>
<dbReference type="Gene3D" id="2.70.50.70">
    <property type="match status" value="1"/>
</dbReference>
<evidence type="ECO:0000256" key="15">
    <source>
        <dbReference type="SAM" id="SignalP"/>
    </source>
</evidence>
<accession>A0A4Q2DSL7</accession>
<keyword evidence="10 13" id="KW-0119">Carbohydrate metabolism</keyword>
<keyword evidence="5 13" id="KW-0136">Cellulose degradation</keyword>
<evidence type="ECO:0000256" key="5">
    <source>
        <dbReference type="ARBA" id="ARBA00023001"/>
    </source>
</evidence>
<sequence>MRLTSLVALASAITGAMAHATVFGVWVNGVDQGNGQNRYIRSPPNNSPVKDLTSRDLICNTNNRVVSESVSVKSGDKLTFEWQHDNRDDDIIDGSHQGPVLVYMAPASGNDWTKIFEDGHNGASWAVDRLKQAHGQHSVIIPDVPAGDYIFRTEIIALHEGDTLFTQNPARGAQLYPSCVQIKVTSNGNKALPGGTVFPGAYTDSSPGILFNLYGGPAHSSYKSPGPAVWSEAQGGDIARVGIPGQGPVAPTANPAPVTTTTTRATSATPSGFVTVRTSSTTVAPQPTTVPSTGTAALFAQCGGVNYNGPTACASGSTCVYSNDYYSQCLPASNLGGNNGGSTSTSAPAVAPTTAPGAVPLYGQCGGNGYAGSTTCAQGACKRFHEWYSQCLP</sequence>
<evidence type="ECO:0000259" key="16">
    <source>
        <dbReference type="PROSITE" id="PS51164"/>
    </source>
</evidence>
<dbReference type="InterPro" id="IPR035971">
    <property type="entry name" value="CBD_sf"/>
</dbReference>
<comment type="domain">
    <text evidence="13">Has a modular structure: an endo-beta-1,4-glucanase catalytic module at the N-terminus, a linker rich in serines and threonines, and a C-terminal carbohydrate-binding module (CBM).</text>
</comment>
<keyword evidence="3" id="KW-0479">Metal-binding</keyword>
<evidence type="ECO:0000256" key="12">
    <source>
        <dbReference type="ARBA" id="ARBA00044502"/>
    </source>
</evidence>
<dbReference type="GO" id="GO:0008810">
    <property type="term" value="F:cellulase activity"/>
    <property type="evidence" value="ECO:0007669"/>
    <property type="project" value="UniProtKB-UniRule"/>
</dbReference>
<evidence type="ECO:0000256" key="11">
    <source>
        <dbReference type="ARBA" id="ARBA00023326"/>
    </source>
</evidence>
<feature type="region of interest" description="Disordered" evidence="14">
    <location>
        <begin position="248"/>
        <end position="268"/>
    </location>
</feature>
<name>A0A4Q2DSL7_9AGAR</name>
<gene>
    <name evidence="17" type="ORF">EST38_g2580</name>
</gene>
<evidence type="ECO:0000313" key="18">
    <source>
        <dbReference type="Proteomes" id="UP000290288"/>
    </source>
</evidence>
<dbReference type="PANTHER" id="PTHR33353">
    <property type="entry name" value="PUTATIVE (AFU_ORTHOLOGUE AFUA_1G12560)-RELATED"/>
    <property type="match status" value="1"/>
</dbReference>
<dbReference type="GO" id="GO:0004497">
    <property type="term" value="F:monooxygenase activity"/>
    <property type="evidence" value="ECO:0007669"/>
    <property type="project" value="UniProtKB-KW"/>
</dbReference>
<protein>
    <recommendedName>
        <fullName evidence="13">AA9 family lytic polysaccharide monooxygenase</fullName>
        <ecNumber evidence="13">1.14.99.56</ecNumber>
    </recommendedName>
    <alternativeName>
        <fullName evidence="13">Endo-beta-1,4-glucanase</fullName>
    </alternativeName>
    <alternativeName>
        <fullName evidence="13">Glycosyl hydrolase 61 family protein</fullName>
    </alternativeName>
</protein>
<keyword evidence="11 13" id="KW-0624">Polysaccharide degradation</keyword>
<feature type="domain" description="CBM1" evidence="16">
    <location>
        <begin position="357"/>
        <end position="392"/>
    </location>
</feature>
<comment type="function">
    <text evidence="13">Lytic polysaccharide monooxygenase (LMPO) that depolymerizes crystalline and amorphous polysaccharides via the oxidation of scissile alpha- or beta-(1-4)-glycosidic bonds, yielding C1 and/or C4 oxidation products. Catalysis by LPMOs requires the reduction of the active-site copper from Cu(II) to Cu(I) by a reducing agent and H(2)O(2) or O(2) as a cosubstrate.</text>
</comment>
<feature type="signal peptide" evidence="15">
    <location>
        <begin position="1"/>
        <end position="18"/>
    </location>
</feature>
<evidence type="ECO:0000256" key="13">
    <source>
        <dbReference type="RuleBase" id="RU368122"/>
    </source>
</evidence>
<feature type="domain" description="CBM1" evidence="16">
    <location>
        <begin position="294"/>
        <end position="330"/>
    </location>
</feature>
<evidence type="ECO:0000256" key="3">
    <source>
        <dbReference type="ARBA" id="ARBA00022723"/>
    </source>
</evidence>
<evidence type="ECO:0000313" key="17">
    <source>
        <dbReference type="EMBL" id="RXW23287.1"/>
    </source>
</evidence>